<evidence type="ECO:0000256" key="1">
    <source>
        <dbReference type="SAM" id="MobiDB-lite"/>
    </source>
</evidence>
<dbReference type="EMBL" id="JAWDJR010000005">
    <property type="protein sequence ID" value="KAK9974880.1"/>
    <property type="molecule type" value="Genomic_DNA"/>
</dbReference>
<dbReference type="Proteomes" id="UP001479290">
    <property type="component" value="Unassembled WGS sequence"/>
</dbReference>
<gene>
    <name evidence="2" type="ORF">ABG768_022947</name>
</gene>
<dbReference type="Pfam" id="PF10217">
    <property type="entry name" value="DUF2039"/>
    <property type="match status" value="1"/>
</dbReference>
<reference evidence="2 3" key="1">
    <citation type="submission" date="2024-05" db="EMBL/GenBank/DDBJ databases">
        <title>A high-quality chromosomal-level genome assembly of Topmouth culter (Culter alburnus).</title>
        <authorList>
            <person name="Zhao H."/>
        </authorList>
    </citation>
    <scope>NUCLEOTIDE SEQUENCE [LARGE SCALE GENOMIC DNA]</scope>
    <source>
        <strain evidence="2">CATC2023</strain>
        <tissue evidence="2">Muscle</tissue>
    </source>
</reference>
<dbReference type="PANTHER" id="PTHR22876:SF5">
    <property type="entry name" value="CHROMOSOME 9 OPEN READING FRAME 85"/>
    <property type="match status" value="1"/>
</dbReference>
<comment type="caution">
    <text evidence="2">The sequence shown here is derived from an EMBL/GenBank/DDBJ whole genome shotgun (WGS) entry which is preliminary data.</text>
</comment>
<dbReference type="PANTHER" id="PTHR22876">
    <property type="entry name" value="ZGC:101016"/>
    <property type="match status" value="1"/>
</dbReference>
<feature type="region of interest" description="Disordered" evidence="1">
    <location>
        <begin position="110"/>
        <end position="160"/>
    </location>
</feature>
<keyword evidence="3" id="KW-1185">Reference proteome</keyword>
<dbReference type="AlphaFoldDB" id="A0AAW2ARB9"/>
<evidence type="ECO:0000313" key="2">
    <source>
        <dbReference type="EMBL" id="KAK9974880.1"/>
    </source>
</evidence>
<accession>A0AAW2ARB9</accession>
<dbReference type="InterPro" id="IPR019351">
    <property type="entry name" value="DUF2039"/>
</dbReference>
<organism evidence="2 3">
    <name type="scientific">Culter alburnus</name>
    <name type="common">Topmouth culter</name>
    <dbReference type="NCBI Taxonomy" id="194366"/>
    <lineage>
        <taxon>Eukaryota</taxon>
        <taxon>Metazoa</taxon>
        <taxon>Chordata</taxon>
        <taxon>Craniata</taxon>
        <taxon>Vertebrata</taxon>
        <taxon>Euteleostomi</taxon>
        <taxon>Actinopterygii</taxon>
        <taxon>Neopterygii</taxon>
        <taxon>Teleostei</taxon>
        <taxon>Ostariophysi</taxon>
        <taxon>Cypriniformes</taxon>
        <taxon>Xenocyprididae</taxon>
        <taxon>Xenocypridinae</taxon>
        <taxon>Culter</taxon>
    </lineage>
</organism>
<sequence length="160" mass="18148">MSCQKGNVSRSRGQKHQNVTAFKNDKYGASAQVKKAKTKVHDGVCQHCKDVLEWKVKYNKYKPLTQLRKCVKCLQKTVKDAYHIICKPCALKLELCAKCGKKEEIVIPLDQKEEEGEVEDTNRPNKGNGQKKEEEEEDEDFDDIGISNDECDSDPEAEGD</sequence>
<name>A0AAW2ARB9_CULAL</name>
<feature type="compositionally biased region" description="Acidic residues" evidence="1">
    <location>
        <begin position="134"/>
        <end position="160"/>
    </location>
</feature>
<protein>
    <submittedName>
        <fullName evidence="2">Uncharacterized protein</fullName>
    </submittedName>
</protein>
<proteinExistence type="predicted"/>
<evidence type="ECO:0000313" key="3">
    <source>
        <dbReference type="Proteomes" id="UP001479290"/>
    </source>
</evidence>